<dbReference type="RefSeq" id="WP_120104863.1">
    <property type="nucleotide sequence ID" value="NZ_CP028887.1"/>
</dbReference>
<organism evidence="1 2">
    <name type="scientific">Borrelia turcica IST7</name>
    <dbReference type="NCBI Taxonomy" id="1104446"/>
    <lineage>
        <taxon>Bacteria</taxon>
        <taxon>Pseudomonadati</taxon>
        <taxon>Spirochaetota</taxon>
        <taxon>Spirochaetia</taxon>
        <taxon>Spirochaetales</taxon>
        <taxon>Borreliaceae</taxon>
        <taxon>Borrelia</taxon>
    </lineage>
</organism>
<dbReference type="Pfam" id="PF05113">
    <property type="entry name" value="DUF693"/>
    <property type="match status" value="1"/>
</dbReference>
<gene>
    <name evidence="1" type="ORF">DB313_05440</name>
</gene>
<protein>
    <submittedName>
        <fullName evidence="1">Uncharacterized protein</fullName>
    </submittedName>
</protein>
<proteinExistence type="predicted"/>
<sequence>MFNVEFLFNLNEDNPAVIKVGDIIKIYCKQFDTKGYGLQIYIYYVRLSMSTNGDRQQKWGFTADYTLYLVSKSNFYNREFTKK</sequence>
<dbReference type="AlphaFoldDB" id="A0A386PPV0"/>
<dbReference type="InterPro" id="IPR007800">
    <property type="entry name" value="DUF693"/>
</dbReference>
<name>A0A386PPV0_9SPIR</name>
<dbReference type="KEGG" id="btur:DB313_05440"/>
<geneLocation type="plasmid" evidence="2">
    <name>lp32-b</name>
</geneLocation>
<keyword evidence="1" id="KW-0614">Plasmid</keyword>
<reference evidence="1 2" key="1">
    <citation type="journal article" date="2018" name="Infect. Genet. Evol.">
        <title>Genome-wide analysis of Borrelia turcica and 'Candidatus Borrelia tachyglossi' shows relapsing fever-like genomes with unique genomic links to Lyme disease Borrelia.</title>
        <authorList>
            <person name="Gofton A.W."/>
            <person name="Margos G."/>
            <person name="Fingerle V."/>
            <person name="Hepner S."/>
            <person name="Loh S.M."/>
            <person name="Ryan U."/>
            <person name="Irwin P."/>
            <person name="Oskam C.L."/>
        </authorList>
    </citation>
    <scope>NUCLEOTIDE SEQUENCE [LARGE SCALE GENOMIC DNA]</scope>
    <source>
        <strain evidence="1 2">IST7</strain>
        <plasmid evidence="1">lp32-B</plasmid>
    </source>
</reference>
<evidence type="ECO:0000313" key="1">
    <source>
        <dbReference type="EMBL" id="AYE36943.1"/>
    </source>
</evidence>
<accession>A0A386PPV0</accession>
<keyword evidence="2" id="KW-1185">Reference proteome</keyword>
<dbReference type="Proteomes" id="UP000275571">
    <property type="component" value="Plasmid lp32-B"/>
</dbReference>
<evidence type="ECO:0000313" key="2">
    <source>
        <dbReference type="Proteomes" id="UP000275571"/>
    </source>
</evidence>
<dbReference type="EMBL" id="CP028887">
    <property type="protein sequence ID" value="AYE36943.1"/>
    <property type="molecule type" value="Genomic_DNA"/>
</dbReference>